<sequence length="61" mass="7073">MKIREARFYLTCIVMGVRVNLLFSICFIRSSIPSSRYVILTFSVSTTIKNQEFNLGSFNFI</sequence>
<dbReference type="EMBL" id="JAUSTY010000028">
    <property type="protein sequence ID" value="MDQ0168334.1"/>
    <property type="molecule type" value="Genomic_DNA"/>
</dbReference>
<evidence type="ECO:0000313" key="2">
    <source>
        <dbReference type="Proteomes" id="UP001235840"/>
    </source>
</evidence>
<reference evidence="1 2" key="1">
    <citation type="submission" date="2023-07" db="EMBL/GenBank/DDBJ databases">
        <title>Genomic Encyclopedia of Type Strains, Phase IV (KMG-IV): sequencing the most valuable type-strain genomes for metagenomic binning, comparative biology and taxonomic classification.</title>
        <authorList>
            <person name="Goeker M."/>
        </authorList>
    </citation>
    <scope>NUCLEOTIDE SEQUENCE [LARGE SCALE GENOMIC DNA]</scope>
    <source>
        <strain evidence="1 2">DSM 12751</strain>
    </source>
</reference>
<dbReference type="Proteomes" id="UP001235840">
    <property type="component" value="Unassembled WGS sequence"/>
</dbReference>
<protein>
    <submittedName>
        <fullName evidence="1">Uncharacterized protein</fullName>
    </submittedName>
</protein>
<accession>A0ABT9W5J0</accession>
<proteinExistence type="predicted"/>
<organism evidence="1 2">
    <name type="scientific">Caldalkalibacillus horti</name>
    <dbReference type="NCBI Taxonomy" id="77523"/>
    <lineage>
        <taxon>Bacteria</taxon>
        <taxon>Bacillati</taxon>
        <taxon>Bacillota</taxon>
        <taxon>Bacilli</taxon>
        <taxon>Bacillales</taxon>
        <taxon>Bacillaceae</taxon>
        <taxon>Caldalkalibacillus</taxon>
    </lineage>
</organism>
<comment type="caution">
    <text evidence="1">The sequence shown here is derived from an EMBL/GenBank/DDBJ whole genome shotgun (WGS) entry which is preliminary data.</text>
</comment>
<evidence type="ECO:0000313" key="1">
    <source>
        <dbReference type="EMBL" id="MDQ0168334.1"/>
    </source>
</evidence>
<keyword evidence="2" id="KW-1185">Reference proteome</keyword>
<name>A0ABT9W5J0_9BACI</name>
<gene>
    <name evidence="1" type="ORF">J2S11_004296</name>
</gene>